<accession>A0A926IYC6</accession>
<comment type="caution">
    <text evidence="1">The sequence shown here is derived from an EMBL/GenBank/DDBJ whole genome shotgun (WGS) entry which is preliminary data.</text>
</comment>
<dbReference type="EMBL" id="JACLAN010000012">
    <property type="protein sequence ID" value="MBC8674242.1"/>
    <property type="molecule type" value="Genomic_DNA"/>
</dbReference>
<proteinExistence type="predicted"/>
<organism evidence="1">
    <name type="scientific">Aeromonas hydrophila</name>
    <dbReference type="NCBI Taxonomy" id="644"/>
    <lineage>
        <taxon>Bacteria</taxon>
        <taxon>Pseudomonadati</taxon>
        <taxon>Pseudomonadota</taxon>
        <taxon>Gammaproteobacteria</taxon>
        <taxon>Aeromonadales</taxon>
        <taxon>Aeromonadaceae</taxon>
        <taxon>Aeromonas</taxon>
    </lineage>
</organism>
<protein>
    <submittedName>
        <fullName evidence="1">Uncharacterized protein</fullName>
    </submittedName>
</protein>
<reference evidence="1" key="1">
    <citation type="submission" date="2020-07" db="EMBL/GenBank/DDBJ databases">
        <title>Carbapenem Resistant Aeromonas hydrophila Carrying blacphA7 Isolated from Two Solid Organ Transplant Patients.</title>
        <authorList>
            <person name="Hilt E."/>
            <person name="Fitzwater S.P."/>
            <person name="Ward K."/>
            <person name="De St Maurice A."/>
            <person name="Chandrasekaran S."/>
            <person name="Garner O.B."/>
            <person name="Yang S."/>
        </authorList>
    </citation>
    <scope>NUCLEOTIDE SEQUENCE</scope>
    <source>
        <strain evidence="1">B-1</strain>
    </source>
</reference>
<dbReference type="AlphaFoldDB" id="A0A926IYC6"/>
<sequence>MTMELTRLRSFLLTLPGAQEDTPSAQRSWSIASPARCLPCWTGRPSRCG</sequence>
<name>A0A926IYC6_AERHY</name>
<evidence type="ECO:0000313" key="1">
    <source>
        <dbReference type="EMBL" id="MBC8674242.1"/>
    </source>
</evidence>
<gene>
    <name evidence="1" type="ORF">H2136_19505</name>
</gene>